<dbReference type="Pfam" id="PF01381">
    <property type="entry name" value="HTH_3"/>
    <property type="match status" value="1"/>
</dbReference>
<sequence>MDLLIAARHAKGLTQATLAARLGKPQSYVAKYENGERRLDVIEFLDITDAIGVDGRVLLDGLTETPP</sequence>
<proteinExistence type="predicted"/>
<keyword evidence="3" id="KW-1185">Reference proteome</keyword>
<dbReference type="AlphaFoldDB" id="A0A023D781"/>
<dbReference type="EMBL" id="BAND01000073">
    <property type="protein sequence ID" value="GAJ29661.1"/>
    <property type="molecule type" value="Genomic_DNA"/>
</dbReference>
<reference evidence="3" key="1">
    <citation type="journal article" date="2014" name="FEMS Microbiol. Lett.">
        <title>Draft Genomic DNA Sequence of the Facultatively Methylotrophic Bacterium Acidomonas methanolica type strain MB58.</title>
        <authorList>
            <person name="Higashiura N."/>
            <person name="Hadano H."/>
            <person name="Hirakawa H."/>
            <person name="Matsutani M."/>
            <person name="Takabe S."/>
            <person name="Matsushita K."/>
            <person name="Azuma Y."/>
        </authorList>
    </citation>
    <scope>NUCLEOTIDE SEQUENCE [LARGE SCALE GENOMIC DNA]</scope>
    <source>
        <strain evidence="3">MB58</strain>
    </source>
</reference>
<feature type="domain" description="HTH cro/C1-type" evidence="1">
    <location>
        <begin position="4"/>
        <end position="58"/>
    </location>
</feature>
<dbReference type="InterPro" id="IPR010982">
    <property type="entry name" value="Lambda_DNA-bd_dom_sf"/>
</dbReference>
<dbReference type="Gene3D" id="1.10.260.40">
    <property type="entry name" value="lambda repressor-like DNA-binding domains"/>
    <property type="match status" value="1"/>
</dbReference>
<dbReference type="Proteomes" id="UP000019760">
    <property type="component" value="Unassembled WGS sequence"/>
</dbReference>
<evidence type="ECO:0000313" key="2">
    <source>
        <dbReference type="EMBL" id="GAJ29661.1"/>
    </source>
</evidence>
<dbReference type="CDD" id="cd00093">
    <property type="entry name" value="HTH_XRE"/>
    <property type="match status" value="1"/>
</dbReference>
<reference evidence="2 3" key="2">
    <citation type="journal article" date="2014" name="FEMS Microbiol. Lett.">
        <title>Draft genomic DNA sequence of the facultatively methylotrophic bacterium Acidomonas methanolica type strain MB58.</title>
        <authorList>
            <person name="Higashiura N."/>
            <person name="Hadano H."/>
            <person name="Hirakawa H."/>
            <person name="Matsutani M."/>
            <person name="Takabe S."/>
            <person name="Matsushita K."/>
            <person name="Azuma Y."/>
        </authorList>
    </citation>
    <scope>NUCLEOTIDE SEQUENCE [LARGE SCALE GENOMIC DNA]</scope>
    <source>
        <strain evidence="2 3">MB58</strain>
    </source>
</reference>
<dbReference type="InterPro" id="IPR001387">
    <property type="entry name" value="Cro/C1-type_HTH"/>
</dbReference>
<dbReference type="PROSITE" id="PS50943">
    <property type="entry name" value="HTH_CROC1"/>
    <property type="match status" value="1"/>
</dbReference>
<organism evidence="2 3">
    <name type="scientific">Acidomonas methanolica NBRC 104435</name>
    <dbReference type="NCBI Taxonomy" id="1231351"/>
    <lineage>
        <taxon>Bacteria</taxon>
        <taxon>Pseudomonadati</taxon>
        <taxon>Pseudomonadota</taxon>
        <taxon>Alphaproteobacteria</taxon>
        <taxon>Acetobacterales</taxon>
        <taxon>Acetobacteraceae</taxon>
        <taxon>Acidomonas</taxon>
    </lineage>
</organism>
<name>A0A023D781_ACIMT</name>
<accession>A0A023D781</accession>
<evidence type="ECO:0000259" key="1">
    <source>
        <dbReference type="PROSITE" id="PS50943"/>
    </source>
</evidence>
<dbReference type="SUPFAM" id="SSF47413">
    <property type="entry name" value="lambda repressor-like DNA-binding domains"/>
    <property type="match status" value="1"/>
</dbReference>
<dbReference type="GO" id="GO:0003677">
    <property type="term" value="F:DNA binding"/>
    <property type="evidence" value="ECO:0007669"/>
    <property type="project" value="InterPro"/>
</dbReference>
<dbReference type="SMART" id="SM00530">
    <property type="entry name" value="HTH_XRE"/>
    <property type="match status" value="1"/>
</dbReference>
<comment type="caution">
    <text evidence="2">The sequence shown here is derived from an EMBL/GenBank/DDBJ whole genome shotgun (WGS) entry which is preliminary data.</text>
</comment>
<protein>
    <submittedName>
        <fullName evidence="2">Transcriptional regulator</fullName>
    </submittedName>
</protein>
<gene>
    <name evidence="2" type="ORF">Amme_073_006</name>
</gene>
<evidence type="ECO:0000313" key="3">
    <source>
        <dbReference type="Proteomes" id="UP000019760"/>
    </source>
</evidence>